<gene>
    <name evidence="3" type="ORF">D3872_15480</name>
</gene>
<protein>
    <submittedName>
        <fullName evidence="3">Universal stress protein</fullName>
    </submittedName>
</protein>
<dbReference type="PANTHER" id="PTHR46268:SF15">
    <property type="entry name" value="UNIVERSAL STRESS PROTEIN HP_0031"/>
    <property type="match status" value="1"/>
</dbReference>
<dbReference type="EMBL" id="QYUP01000122">
    <property type="protein sequence ID" value="RJG14955.1"/>
    <property type="molecule type" value="Genomic_DNA"/>
</dbReference>
<proteinExistence type="inferred from homology"/>
<dbReference type="InterPro" id="IPR006015">
    <property type="entry name" value="Universal_stress_UspA"/>
</dbReference>
<dbReference type="OrthoDB" id="9804721at2"/>
<dbReference type="Gene3D" id="3.40.50.12370">
    <property type="match status" value="1"/>
</dbReference>
<evidence type="ECO:0000256" key="1">
    <source>
        <dbReference type="ARBA" id="ARBA00008791"/>
    </source>
</evidence>
<dbReference type="AlphaFoldDB" id="A0A418XR21"/>
<dbReference type="RefSeq" id="WP_119811643.1">
    <property type="nucleotide sequence ID" value="NZ_QYUP01000122.1"/>
</dbReference>
<comment type="caution">
    <text evidence="3">The sequence shown here is derived from an EMBL/GenBank/DDBJ whole genome shotgun (WGS) entry which is preliminary data.</text>
</comment>
<dbReference type="InterPro" id="IPR006016">
    <property type="entry name" value="UspA"/>
</dbReference>
<feature type="domain" description="UspA" evidence="2">
    <location>
        <begin position="157"/>
        <end position="276"/>
    </location>
</feature>
<evidence type="ECO:0000313" key="3">
    <source>
        <dbReference type="EMBL" id="RJG14955.1"/>
    </source>
</evidence>
<dbReference type="PANTHER" id="PTHR46268">
    <property type="entry name" value="STRESS RESPONSE PROTEIN NHAX"/>
    <property type="match status" value="1"/>
</dbReference>
<reference evidence="3 4" key="1">
    <citation type="submission" date="2018-09" db="EMBL/GenBank/DDBJ databases">
        <authorList>
            <person name="Zhu H."/>
        </authorList>
    </citation>
    <scope>NUCLEOTIDE SEQUENCE [LARGE SCALE GENOMIC DNA]</scope>
    <source>
        <strain evidence="3 4">K1S02-61</strain>
    </source>
</reference>
<dbReference type="PRINTS" id="PR01438">
    <property type="entry name" value="UNVRSLSTRESS"/>
</dbReference>
<dbReference type="CDD" id="cd00293">
    <property type="entry name" value="USP-like"/>
    <property type="match status" value="1"/>
</dbReference>
<comment type="similarity">
    <text evidence="1">Belongs to the universal stress protein A family.</text>
</comment>
<dbReference type="Proteomes" id="UP000284006">
    <property type="component" value="Unassembled WGS sequence"/>
</dbReference>
<accession>A0A418XR21</accession>
<name>A0A418XR21_9BURK</name>
<dbReference type="SUPFAM" id="SSF52402">
    <property type="entry name" value="Adenine nucleotide alpha hydrolases-like"/>
    <property type="match status" value="2"/>
</dbReference>
<dbReference type="Pfam" id="PF00582">
    <property type="entry name" value="Usp"/>
    <property type="match status" value="1"/>
</dbReference>
<evidence type="ECO:0000313" key="4">
    <source>
        <dbReference type="Proteomes" id="UP000284006"/>
    </source>
</evidence>
<sequence>MSYKTILVHADSSRHADERIRVAARLAMAEGAHLVGAAMTGVSRYLYQESSIDLARTAVAMHMDALYQRATVSLERFEALAGEIGVPTCERRMVDDEPEGGLALQARYADVVVVSQTDPQDPAARITPALPEYVMLNSARPVLIVPYAGTFPRLGEQVLVGWDASAQATRAVTNAIPLLKRARNVTIAVFNPNPFDAHGEQPGADIALYLARHGVNIEVSLQQTGLDPGNAMLSMAADRQCDLVVMGGYGHTRFREMLLGGVTSTVLGSMTVPVLMSH</sequence>
<evidence type="ECO:0000259" key="2">
    <source>
        <dbReference type="Pfam" id="PF00582"/>
    </source>
</evidence>
<organism evidence="3 4">
    <name type="scientific">Massilia cavernae</name>
    <dbReference type="NCBI Taxonomy" id="2320864"/>
    <lineage>
        <taxon>Bacteria</taxon>
        <taxon>Pseudomonadati</taxon>
        <taxon>Pseudomonadota</taxon>
        <taxon>Betaproteobacteria</taxon>
        <taxon>Burkholderiales</taxon>
        <taxon>Oxalobacteraceae</taxon>
        <taxon>Telluria group</taxon>
        <taxon>Massilia</taxon>
    </lineage>
</organism>
<keyword evidence="4" id="KW-1185">Reference proteome</keyword>